<dbReference type="Ensembl" id="ENSTMTT00000005184.1">
    <property type="protein sequence ID" value="ENSTMTP00000005017.1"/>
    <property type="gene ID" value="ENSTMTG00000003738.1"/>
</dbReference>
<evidence type="ECO:0000313" key="2">
    <source>
        <dbReference type="Ensembl" id="ENSTMTP00000005017.1"/>
    </source>
</evidence>
<feature type="region of interest" description="Disordered" evidence="1">
    <location>
        <begin position="42"/>
        <end position="75"/>
    </location>
</feature>
<keyword evidence="3" id="KW-1185">Reference proteome</keyword>
<dbReference type="Proteomes" id="UP000472274">
    <property type="component" value="Unplaced"/>
</dbReference>
<evidence type="ECO:0000256" key="1">
    <source>
        <dbReference type="SAM" id="MobiDB-lite"/>
    </source>
</evidence>
<dbReference type="GeneTree" id="ENSGT00990000213405"/>
<name>A0A674IB79_9SAUR</name>
<dbReference type="Ensembl" id="ENSTMTT00000013473.1">
    <property type="protein sequence ID" value="ENSTMTP00000013025.1"/>
    <property type="gene ID" value="ENSTMTG00000009429.1"/>
</dbReference>
<accession>A0A674IB79</accession>
<dbReference type="AlphaFoldDB" id="A0A674IB79"/>
<protein>
    <submittedName>
        <fullName evidence="2">Uncharacterized protein</fullName>
    </submittedName>
</protein>
<proteinExistence type="predicted"/>
<reference evidence="2" key="1">
    <citation type="submission" date="2025-05" db="UniProtKB">
        <authorList>
            <consortium name="Ensembl"/>
        </authorList>
    </citation>
    <scope>IDENTIFICATION</scope>
</reference>
<feature type="region of interest" description="Disordered" evidence="1">
    <location>
        <begin position="1"/>
        <end position="23"/>
    </location>
</feature>
<sequence>MKHHINTSPSMATVAEQLPRSGAARVKMRSIVPEVIMARHDDLYGFPDHQQSSDELRQPGESQPQRDASYQYGLC</sequence>
<organism evidence="2 3">
    <name type="scientific">Terrapene triunguis</name>
    <name type="common">Three-toed box turtle</name>
    <dbReference type="NCBI Taxonomy" id="2587831"/>
    <lineage>
        <taxon>Eukaryota</taxon>
        <taxon>Metazoa</taxon>
        <taxon>Chordata</taxon>
        <taxon>Craniata</taxon>
        <taxon>Vertebrata</taxon>
        <taxon>Euteleostomi</taxon>
        <taxon>Archelosauria</taxon>
        <taxon>Testudinata</taxon>
        <taxon>Testudines</taxon>
        <taxon>Cryptodira</taxon>
        <taxon>Durocryptodira</taxon>
        <taxon>Testudinoidea</taxon>
        <taxon>Emydidae</taxon>
        <taxon>Terrapene</taxon>
    </lineage>
</organism>
<evidence type="ECO:0000313" key="3">
    <source>
        <dbReference type="Proteomes" id="UP000472274"/>
    </source>
</evidence>
<feature type="compositionally biased region" description="Polar residues" evidence="1">
    <location>
        <begin position="1"/>
        <end position="11"/>
    </location>
</feature>